<evidence type="ECO:0000313" key="6">
    <source>
        <dbReference type="Proteomes" id="UP000294593"/>
    </source>
</evidence>
<sequence>MLRLHDIGRAWSGRPVLQHIDLSLQAGERVALIGPSGGGKSTLIKLMAGALRPSQGRIEVQGRSMGDFSWRELQAFRARCRVVEQHSLLVAQSTVHRNVVSGLLSGWSWPRVLWAALWPVARERVQRVLQPLGLADQQWALAGELSGGQMQRVAIARALISEPDILLADEPTASLDPHTARAVTQLIIDAALARQMTLVFCTHWFDIVRRDCTRVIGLRDGQLLFDLPPAQVTPAQLEQLYAGSDERL</sequence>
<dbReference type="GO" id="GO:0005524">
    <property type="term" value="F:ATP binding"/>
    <property type="evidence" value="ECO:0007669"/>
    <property type="project" value="UniProtKB-KW"/>
</dbReference>
<dbReference type="InterPro" id="IPR015854">
    <property type="entry name" value="ABC_transpr_LolD-like"/>
</dbReference>
<keyword evidence="1" id="KW-0472">Membrane</keyword>
<feature type="domain" description="ABC transporter" evidence="4">
    <location>
        <begin position="2"/>
        <end position="245"/>
    </location>
</feature>
<comment type="caution">
    <text evidence="5">The sequence shown here is derived from an EMBL/GenBank/DDBJ whole genome shotgun (WGS) entry which is preliminary data.</text>
</comment>
<keyword evidence="6" id="KW-1185">Reference proteome</keyword>
<proteinExistence type="predicted"/>
<evidence type="ECO:0000256" key="2">
    <source>
        <dbReference type="ARBA" id="ARBA00022741"/>
    </source>
</evidence>
<dbReference type="PROSITE" id="PS00211">
    <property type="entry name" value="ABC_TRANSPORTER_1"/>
    <property type="match status" value="1"/>
</dbReference>
<dbReference type="PANTHER" id="PTHR24220">
    <property type="entry name" value="IMPORT ATP-BINDING PROTEIN"/>
    <property type="match status" value="1"/>
</dbReference>
<dbReference type="SMART" id="SM00382">
    <property type="entry name" value="AAA"/>
    <property type="match status" value="1"/>
</dbReference>
<dbReference type="InterPro" id="IPR027417">
    <property type="entry name" value="P-loop_NTPase"/>
</dbReference>
<dbReference type="GO" id="GO:0022857">
    <property type="term" value="F:transmembrane transporter activity"/>
    <property type="evidence" value="ECO:0007669"/>
    <property type="project" value="TreeGrafter"/>
</dbReference>
<accession>A0A4V3CX22</accession>
<evidence type="ECO:0000256" key="3">
    <source>
        <dbReference type="ARBA" id="ARBA00022840"/>
    </source>
</evidence>
<keyword evidence="2" id="KW-0547">Nucleotide-binding</keyword>
<dbReference type="EMBL" id="SNXW01000001">
    <property type="protein sequence ID" value="TDP88598.1"/>
    <property type="molecule type" value="Genomic_DNA"/>
</dbReference>
<dbReference type="Pfam" id="PF00005">
    <property type="entry name" value="ABC_tran"/>
    <property type="match status" value="1"/>
</dbReference>
<evidence type="ECO:0000256" key="1">
    <source>
        <dbReference type="ARBA" id="ARBA00022475"/>
    </source>
</evidence>
<dbReference type="Proteomes" id="UP000294593">
    <property type="component" value="Unassembled WGS sequence"/>
</dbReference>
<dbReference type="InterPro" id="IPR003593">
    <property type="entry name" value="AAA+_ATPase"/>
</dbReference>
<evidence type="ECO:0000259" key="4">
    <source>
        <dbReference type="PROSITE" id="PS50893"/>
    </source>
</evidence>
<evidence type="ECO:0000313" key="5">
    <source>
        <dbReference type="EMBL" id="TDP88598.1"/>
    </source>
</evidence>
<dbReference type="AlphaFoldDB" id="A0A4V3CX22"/>
<reference evidence="5 6" key="1">
    <citation type="submission" date="2019-03" db="EMBL/GenBank/DDBJ databases">
        <title>Genomic Encyclopedia of Type Strains, Phase IV (KMG-IV): sequencing the most valuable type-strain genomes for metagenomic binning, comparative biology and taxonomic classification.</title>
        <authorList>
            <person name="Goeker M."/>
        </authorList>
    </citation>
    <scope>NUCLEOTIDE SEQUENCE [LARGE SCALE GENOMIC DNA]</scope>
    <source>
        <strain evidence="5 6">DSM 11901</strain>
    </source>
</reference>
<dbReference type="SUPFAM" id="SSF52540">
    <property type="entry name" value="P-loop containing nucleoside triphosphate hydrolases"/>
    <property type="match status" value="1"/>
</dbReference>
<protein>
    <submittedName>
        <fullName evidence="5">Phosphonate transport system ATP-binding protein</fullName>
    </submittedName>
</protein>
<dbReference type="GO" id="GO:0005886">
    <property type="term" value="C:plasma membrane"/>
    <property type="evidence" value="ECO:0007669"/>
    <property type="project" value="TreeGrafter"/>
</dbReference>
<dbReference type="InterPro" id="IPR017871">
    <property type="entry name" value="ABC_transporter-like_CS"/>
</dbReference>
<name>A0A4V3CX22_9BURK</name>
<dbReference type="Gene3D" id="3.40.50.300">
    <property type="entry name" value="P-loop containing nucleotide triphosphate hydrolases"/>
    <property type="match status" value="1"/>
</dbReference>
<keyword evidence="1" id="KW-1003">Cell membrane</keyword>
<keyword evidence="3 5" id="KW-0067">ATP-binding</keyword>
<gene>
    <name evidence="5" type="ORF">EV672_101751</name>
</gene>
<dbReference type="InterPro" id="IPR003439">
    <property type="entry name" value="ABC_transporter-like_ATP-bd"/>
</dbReference>
<organism evidence="5 6">
    <name type="scientific">Aquabacterium commune</name>
    <dbReference type="NCBI Taxonomy" id="70586"/>
    <lineage>
        <taxon>Bacteria</taxon>
        <taxon>Pseudomonadati</taxon>
        <taxon>Pseudomonadota</taxon>
        <taxon>Betaproteobacteria</taxon>
        <taxon>Burkholderiales</taxon>
        <taxon>Aquabacterium</taxon>
    </lineage>
</organism>
<dbReference type="PROSITE" id="PS50893">
    <property type="entry name" value="ABC_TRANSPORTER_2"/>
    <property type="match status" value="1"/>
</dbReference>
<dbReference type="GO" id="GO:0016887">
    <property type="term" value="F:ATP hydrolysis activity"/>
    <property type="evidence" value="ECO:0007669"/>
    <property type="project" value="InterPro"/>
</dbReference>